<keyword evidence="2" id="KW-1185">Reference proteome</keyword>
<reference evidence="1 2" key="1">
    <citation type="submission" date="2020-08" db="EMBL/GenBank/DDBJ databases">
        <title>Genomic Encyclopedia of Type Strains, Phase IV (KMG-IV): sequencing the most valuable type-strain genomes for metagenomic binning, comparative biology and taxonomic classification.</title>
        <authorList>
            <person name="Goeker M."/>
        </authorList>
    </citation>
    <scope>NUCLEOTIDE SEQUENCE [LARGE SCALE GENOMIC DNA]</scope>
    <source>
        <strain evidence="1 2">DSM 15867</strain>
    </source>
</reference>
<evidence type="ECO:0000313" key="1">
    <source>
        <dbReference type="EMBL" id="MBB4620118.1"/>
    </source>
</evidence>
<protein>
    <submittedName>
        <fullName evidence="1">Uncharacterized protein</fullName>
    </submittedName>
</protein>
<accession>A0A7W7EZR9</accession>
<proteinExistence type="predicted"/>
<dbReference type="RefSeq" id="WP_184117191.1">
    <property type="nucleotide sequence ID" value="NZ_JACHNY010000037.1"/>
</dbReference>
<evidence type="ECO:0000313" key="2">
    <source>
        <dbReference type="Proteomes" id="UP000574769"/>
    </source>
</evidence>
<name>A0A7W7EZR9_9SPHN</name>
<gene>
    <name evidence="1" type="ORF">GGQ96_004290</name>
</gene>
<dbReference type="EMBL" id="JACHNY010000037">
    <property type="protein sequence ID" value="MBB4620118.1"/>
    <property type="molecule type" value="Genomic_DNA"/>
</dbReference>
<organism evidence="1 2">
    <name type="scientific">Sphingomonas abaci</name>
    <dbReference type="NCBI Taxonomy" id="237611"/>
    <lineage>
        <taxon>Bacteria</taxon>
        <taxon>Pseudomonadati</taxon>
        <taxon>Pseudomonadota</taxon>
        <taxon>Alphaproteobacteria</taxon>
        <taxon>Sphingomonadales</taxon>
        <taxon>Sphingomonadaceae</taxon>
        <taxon>Sphingomonas</taxon>
    </lineage>
</organism>
<dbReference type="Proteomes" id="UP000574769">
    <property type="component" value="Unassembled WGS sequence"/>
</dbReference>
<dbReference type="AlphaFoldDB" id="A0A7W7EZR9"/>
<sequence length="92" mass="10556">MSEDRTTPYWAEDPYWVEALERFVQAREAGTQIITIDLNAIEESLFNGDGPAYRLMEAMASVQEHEGYDGYRGAPRLVLALLQHLKESRPNR</sequence>
<comment type="caution">
    <text evidence="1">The sequence shown here is derived from an EMBL/GenBank/DDBJ whole genome shotgun (WGS) entry which is preliminary data.</text>
</comment>